<dbReference type="EMBL" id="WTYY01000002">
    <property type="protein sequence ID" value="MXO87688.1"/>
    <property type="molecule type" value="Genomic_DNA"/>
</dbReference>
<dbReference type="RefSeq" id="WP_160589654.1">
    <property type="nucleotide sequence ID" value="NZ_BAAAFP010000002.1"/>
</dbReference>
<proteinExistence type="predicted"/>
<feature type="transmembrane region" description="Helical" evidence="1">
    <location>
        <begin position="60"/>
        <end position="78"/>
    </location>
</feature>
<dbReference type="OrthoDB" id="7278355at2"/>
<sequence>MIDPDLANYIGFVGMACILAAYAYQTANNRPNPFIQHGANLIGAVLLVISLTVHHNAPSMVLEACWVVIAVFGLVRAWQARGKVKA</sequence>
<keyword evidence="1" id="KW-0472">Membrane</keyword>
<accession>A0A844ZIS4</accession>
<evidence type="ECO:0000313" key="3">
    <source>
        <dbReference type="EMBL" id="MXO87688.1"/>
    </source>
</evidence>
<comment type="caution">
    <text evidence="3">The sequence shown here is derived from an EMBL/GenBank/DDBJ whole genome shotgun (WGS) entry which is preliminary data.</text>
</comment>
<protein>
    <submittedName>
        <fullName evidence="3">Permease</fullName>
    </submittedName>
</protein>
<dbReference type="Pfam" id="PF26604">
    <property type="entry name" value="CBU_0592"/>
    <property type="match status" value="1"/>
</dbReference>
<keyword evidence="1" id="KW-1133">Transmembrane helix</keyword>
<feature type="transmembrane region" description="Helical" evidence="1">
    <location>
        <begin position="6"/>
        <end position="25"/>
    </location>
</feature>
<feature type="domain" description="CBU-0592-like" evidence="2">
    <location>
        <begin position="8"/>
        <end position="81"/>
    </location>
</feature>
<keyword evidence="1" id="KW-0812">Transmembrane</keyword>
<keyword evidence="4" id="KW-1185">Reference proteome</keyword>
<evidence type="ECO:0000313" key="4">
    <source>
        <dbReference type="Proteomes" id="UP000435243"/>
    </source>
</evidence>
<gene>
    <name evidence="3" type="ORF">GRI32_02940</name>
</gene>
<dbReference type="Proteomes" id="UP000435243">
    <property type="component" value="Unassembled WGS sequence"/>
</dbReference>
<dbReference type="InterPro" id="IPR058058">
    <property type="entry name" value="CBU_0592-like"/>
</dbReference>
<dbReference type="NCBIfam" id="NF047864">
    <property type="entry name" value="CBU_0592_membra"/>
    <property type="match status" value="1"/>
</dbReference>
<evidence type="ECO:0000259" key="2">
    <source>
        <dbReference type="Pfam" id="PF26604"/>
    </source>
</evidence>
<dbReference type="AlphaFoldDB" id="A0A844ZIS4"/>
<evidence type="ECO:0000256" key="1">
    <source>
        <dbReference type="SAM" id="Phobius"/>
    </source>
</evidence>
<feature type="transmembrane region" description="Helical" evidence="1">
    <location>
        <begin position="37"/>
        <end position="54"/>
    </location>
</feature>
<name>A0A844ZIS4_9SPHN</name>
<organism evidence="3 4">
    <name type="scientific">Alteraurantiacibacter aestuarii</name>
    <dbReference type="NCBI Taxonomy" id="650004"/>
    <lineage>
        <taxon>Bacteria</taxon>
        <taxon>Pseudomonadati</taxon>
        <taxon>Pseudomonadota</taxon>
        <taxon>Alphaproteobacteria</taxon>
        <taxon>Sphingomonadales</taxon>
        <taxon>Erythrobacteraceae</taxon>
        <taxon>Alteraurantiacibacter</taxon>
    </lineage>
</organism>
<reference evidence="3 4" key="1">
    <citation type="submission" date="2019-12" db="EMBL/GenBank/DDBJ databases">
        <title>Genomic-based taxomic classification of the family Erythrobacteraceae.</title>
        <authorList>
            <person name="Xu L."/>
        </authorList>
    </citation>
    <scope>NUCLEOTIDE SEQUENCE [LARGE SCALE GENOMIC DNA]</scope>
    <source>
        <strain evidence="3 4">JCM 16339</strain>
    </source>
</reference>